<dbReference type="GO" id="GO:0016192">
    <property type="term" value="P:vesicle-mediated transport"/>
    <property type="evidence" value="ECO:0007669"/>
    <property type="project" value="UniProtKB-ARBA"/>
</dbReference>
<dbReference type="Pfam" id="PF09295">
    <property type="entry name" value="ChAPs"/>
    <property type="match status" value="1"/>
</dbReference>
<dbReference type="InterPro" id="IPR052048">
    <property type="entry name" value="ST_Response_Regulator"/>
</dbReference>
<dbReference type="CDD" id="cd17589">
    <property type="entry name" value="REC_TPR"/>
    <property type="match status" value="1"/>
</dbReference>
<feature type="repeat" description="TPR" evidence="2">
    <location>
        <begin position="234"/>
        <end position="267"/>
    </location>
</feature>
<feature type="repeat" description="TPR" evidence="2">
    <location>
        <begin position="454"/>
        <end position="487"/>
    </location>
</feature>
<evidence type="ECO:0000256" key="1">
    <source>
        <dbReference type="PROSITE-ProRule" id="PRU00169"/>
    </source>
</evidence>
<dbReference type="Pfam" id="PF00072">
    <property type="entry name" value="Response_reg"/>
    <property type="match status" value="1"/>
</dbReference>
<protein>
    <recommendedName>
        <fullName evidence="3">Response regulatory domain-containing protein</fullName>
    </recommendedName>
</protein>
<dbReference type="RefSeq" id="WP_006010147.1">
    <property type="nucleotide sequence ID" value="NZ_BAEQ01000023.1"/>
</dbReference>
<dbReference type="SUPFAM" id="SSF52172">
    <property type="entry name" value="CheY-like"/>
    <property type="match status" value="1"/>
</dbReference>
<dbReference type="SUPFAM" id="SSF48452">
    <property type="entry name" value="TPR-like"/>
    <property type="match status" value="1"/>
</dbReference>
<evidence type="ECO:0000259" key="3">
    <source>
        <dbReference type="PROSITE" id="PS50110"/>
    </source>
</evidence>
<dbReference type="InterPro" id="IPR015374">
    <property type="entry name" value="ChAPs"/>
</dbReference>
<keyword evidence="1" id="KW-0597">Phosphoprotein</keyword>
<keyword evidence="5" id="KW-1185">Reference proteome</keyword>
<organism evidence="4 5">
    <name type="scientific">Brumicola pallidula DSM 14239 = ACAM 615</name>
    <dbReference type="NCBI Taxonomy" id="1121922"/>
    <lineage>
        <taxon>Bacteria</taxon>
        <taxon>Pseudomonadati</taxon>
        <taxon>Pseudomonadota</taxon>
        <taxon>Gammaproteobacteria</taxon>
        <taxon>Alteromonadales</taxon>
        <taxon>Alteromonadaceae</taxon>
        <taxon>Brumicola</taxon>
    </lineage>
</organism>
<name>K6Y5U8_9ALTE</name>
<proteinExistence type="predicted"/>
<comment type="caution">
    <text evidence="4">The sequence shown here is derived from an EMBL/GenBank/DDBJ whole genome shotgun (WGS) entry which is preliminary data.</text>
</comment>
<dbReference type="PANTHER" id="PTHR43228:SF1">
    <property type="entry name" value="TWO-COMPONENT RESPONSE REGULATOR ARR22"/>
    <property type="match status" value="1"/>
</dbReference>
<dbReference type="GO" id="GO:0005737">
    <property type="term" value="C:cytoplasm"/>
    <property type="evidence" value="ECO:0007669"/>
    <property type="project" value="UniProtKB-ARBA"/>
</dbReference>
<keyword evidence="2" id="KW-0802">TPR repeat</keyword>
<dbReference type="PROSITE" id="PS50110">
    <property type="entry name" value="RESPONSE_REGULATORY"/>
    <property type="match status" value="1"/>
</dbReference>
<evidence type="ECO:0000256" key="2">
    <source>
        <dbReference type="PROSITE-ProRule" id="PRU00339"/>
    </source>
</evidence>
<dbReference type="GO" id="GO:0000160">
    <property type="term" value="P:phosphorelay signal transduction system"/>
    <property type="evidence" value="ECO:0007669"/>
    <property type="project" value="InterPro"/>
</dbReference>
<dbReference type="PANTHER" id="PTHR43228">
    <property type="entry name" value="TWO-COMPONENT RESPONSE REGULATOR"/>
    <property type="match status" value="1"/>
</dbReference>
<dbReference type="OrthoDB" id="7298659at2"/>
<accession>K6Y5U8</accession>
<dbReference type="InterPro" id="IPR011990">
    <property type="entry name" value="TPR-like_helical_dom_sf"/>
</dbReference>
<dbReference type="AlphaFoldDB" id="K6Y5U8"/>
<dbReference type="InterPro" id="IPR001789">
    <property type="entry name" value="Sig_transdc_resp-reg_receiver"/>
</dbReference>
<reference evidence="5" key="1">
    <citation type="journal article" date="2014" name="Environ. Microbiol.">
        <title>Comparative genomics of the marine bacterial genus Glaciecola reveals the high degree of genomic diversity and genomic characteristic for cold adaptation.</title>
        <authorList>
            <person name="Qin Q.L."/>
            <person name="Xie B.B."/>
            <person name="Yu Y."/>
            <person name="Shu Y.L."/>
            <person name="Rong J.C."/>
            <person name="Zhang Y.J."/>
            <person name="Zhao D.L."/>
            <person name="Chen X.L."/>
            <person name="Zhang X.Y."/>
            <person name="Chen B."/>
            <person name="Zhou B.C."/>
            <person name="Zhang Y.Z."/>
        </authorList>
    </citation>
    <scope>NUCLEOTIDE SEQUENCE [LARGE SCALE GENOMIC DNA]</scope>
    <source>
        <strain evidence="5">ACAM 615</strain>
    </source>
</reference>
<dbReference type="Proteomes" id="UP000006251">
    <property type="component" value="Unassembled WGS sequence"/>
</dbReference>
<dbReference type="SMART" id="SM00448">
    <property type="entry name" value="REC"/>
    <property type="match status" value="1"/>
</dbReference>
<feature type="domain" description="Response regulatory" evidence="3">
    <location>
        <begin position="10"/>
        <end position="130"/>
    </location>
</feature>
<dbReference type="EMBL" id="BAEQ01000023">
    <property type="protein sequence ID" value="GAC28164.1"/>
    <property type="molecule type" value="Genomic_DNA"/>
</dbReference>
<gene>
    <name evidence="4" type="ORF">GPAL_1291</name>
</gene>
<sequence>MDKLDYADQRCLVVEDRRPFLTLLKGLLVSLGAKKIDTELSADLALKACKKVSYDIIVCDLHLGNDRKNGFEFLEEIRKHNYISPSAVFIMISGDSARSMVLGSLEKQPDDYLIKPFSQAQLNSRITRAKNRRLTLSSLYSLIEHKKYELSIETCKHFLDVGTKYTAQCIQILVQLYWLTKQYDKAEEVLQRQLNERQIQWALSAMARTQLLKENYIDAIDLAKQAIESSRNDVESYDVLAEAYLKNDMPNEALKYIKDALSLSPLSIERHYTVCKIARVNKDYETAMHSSQAIFELSQRSVHRNVNHMCSYIRSILDAAEYADNKKDSNRLKQDAMHTLKKVRVEAKESIVQKGFDFDIFEKLVEARLAFLDNQPSDSKKALEQAQIKIEQQFSQFPISLAAESLKSMLDLGDFEDAMKVRTAIQDQNIELDSNIQNSMQNAFMKVSTQQKEYITYNKQGIAKFSEGQYQSAYTSFSEAKKIAPMNIGVTLNLLQSIVKLLEMTDNPEKALQQECKEYYRYINSMPLRKIHCQKFENMRLDVEKVMSSPVV</sequence>
<dbReference type="GO" id="GO:0032991">
    <property type="term" value="C:protein-containing complex"/>
    <property type="evidence" value="ECO:0007669"/>
    <property type="project" value="UniProtKB-ARBA"/>
</dbReference>
<dbReference type="SMART" id="SM00028">
    <property type="entry name" value="TPR"/>
    <property type="match status" value="3"/>
</dbReference>
<dbReference type="InterPro" id="IPR019734">
    <property type="entry name" value="TPR_rpt"/>
</dbReference>
<feature type="modified residue" description="4-aspartylphosphate" evidence="1">
    <location>
        <position position="60"/>
    </location>
</feature>
<dbReference type="STRING" id="1121922.GCA_000428905_00607"/>
<dbReference type="InterPro" id="IPR011006">
    <property type="entry name" value="CheY-like_superfamily"/>
</dbReference>
<evidence type="ECO:0000313" key="5">
    <source>
        <dbReference type="Proteomes" id="UP000006251"/>
    </source>
</evidence>
<dbReference type="Gene3D" id="1.25.40.10">
    <property type="entry name" value="Tetratricopeptide repeat domain"/>
    <property type="match status" value="1"/>
</dbReference>
<dbReference type="Gene3D" id="3.40.50.2300">
    <property type="match status" value="1"/>
</dbReference>
<evidence type="ECO:0000313" key="4">
    <source>
        <dbReference type="EMBL" id="GAC28164.1"/>
    </source>
</evidence>
<dbReference type="PROSITE" id="PS50005">
    <property type="entry name" value="TPR"/>
    <property type="match status" value="2"/>
</dbReference>
<dbReference type="GO" id="GO:0012505">
    <property type="term" value="C:endomembrane system"/>
    <property type="evidence" value="ECO:0007669"/>
    <property type="project" value="UniProtKB-ARBA"/>
</dbReference>